<dbReference type="EMBL" id="JBHRTP010000023">
    <property type="protein sequence ID" value="MFC3107960.1"/>
    <property type="molecule type" value="Genomic_DNA"/>
</dbReference>
<dbReference type="Proteomes" id="UP001595530">
    <property type="component" value="Unassembled WGS sequence"/>
</dbReference>
<feature type="transmembrane region" description="Helical" evidence="1">
    <location>
        <begin position="64"/>
        <end position="83"/>
    </location>
</feature>
<feature type="transmembrane region" description="Helical" evidence="1">
    <location>
        <begin position="12"/>
        <end position="34"/>
    </location>
</feature>
<feature type="transmembrane region" description="Helical" evidence="1">
    <location>
        <begin position="40"/>
        <end position="57"/>
    </location>
</feature>
<keyword evidence="1" id="KW-0812">Transmembrane</keyword>
<sequence>MNARGQSGSAATGRLLSVLTVLITLLYPLALWLGNGQVEPRLLAGLLLLAALTRVPALKASRLAWFWLGGALLLAALTLWGNAMLPLKLYPVLVNVAMLGLFGASLLTPQSLVERLARLREPEFPPAAVAYTRRVTQVWCAFFVFNGLAALVTALWASQAIWSLYNGVIAYLLMGLLFGVEYLVRIQIKRRQHG</sequence>
<comment type="caution">
    <text evidence="2">The sequence shown here is derived from an EMBL/GenBank/DDBJ whole genome shotgun (WGS) entry which is preliminary data.</text>
</comment>
<dbReference type="RefSeq" id="WP_390323839.1">
    <property type="nucleotide sequence ID" value="NZ_JBHRTP010000023.1"/>
</dbReference>
<keyword evidence="1" id="KW-1133">Transmembrane helix</keyword>
<organism evidence="2 3">
    <name type="scientific">Undibacterium arcticum</name>
    <dbReference type="NCBI Taxonomy" id="1762892"/>
    <lineage>
        <taxon>Bacteria</taxon>
        <taxon>Pseudomonadati</taxon>
        <taxon>Pseudomonadota</taxon>
        <taxon>Betaproteobacteria</taxon>
        <taxon>Burkholderiales</taxon>
        <taxon>Oxalobacteraceae</taxon>
        <taxon>Undibacterium</taxon>
    </lineage>
</organism>
<reference evidence="3" key="1">
    <citation type="journal article" date="2019" name="Int. J. Syst. Evol. Microbiol.">
        <title>The Global Catalogue of Microorganisms (GCM) 10K type strain sequencing project: providing services to taxonomists for standard genome sequencing and annotation.</title>
        <authorList>
            <consortium name="The Broad Institute Genomics Platform"/>
            <consortium name="The Broad Institute Genome Sequencing Center for Infectious Disease"/>
            <person name="Wu L."/>
            <person name="Ma J."/>
        </authorList>
    </citation>
    <scope>NUCLEOTIDE SEQUENCE [LARGE SCALE GENOMIC DNA]</scope>
    <source>
        <strain evidence="3">KCTC 42986</strain>
    </source>
</reference>
<proteinExistence type="predicted"/>
<keyword evidence="3" id="KW-1185">Reference proteome</keyword>
<feature type="transmembrane region" description="Helical" evidence="1">
    <location>
        <begin position="164"/>
        <end position="184"/>
    </location>
</feature>
<gene>
    <name evidence="2" type="ORF">ACFOFO_08300</name>
</gene>
<name>A0ABV7EZA6_9BURK</name>
<evidence type="ECO:0000313" key="2">
    <source>
        <dbReference type="EMBL" id="MFC3107960.1"/>
    </source>
</evidence>
<accession>A0ABV7EZA6</accession>
<evidence type="ECO:0008006" key="4">
    <source>
        <dbReference type="Google" id="ProtNLM"/>
    </source>
</evidence>
<keyword evidence="1" id="KW-0472">Membrane</keyword>
<feature type="transmembrane region" description="Helical" evidence="1">
    <location>
        <begin position="89"/>
        <end position="108"/>
    </location>
</feature>
<evidence type="ECO:0000313" key="3">
    <source>
        <dbReference type="Proteomes" id="UP001595530"/>
    </source>
</evidence>
<feature type="transmembrane region" description="Helical" evidence="1">
    <location>
        <begin position="138"/>
        <end position="158"/>
    </location>
</feature>
<protein>
    <recommendedName>
        <fullName evidence="4">DNA gyrase subunit B</fullName>
    </recommendedName>
</protein>
<evidence type="ECO:0000256" key="1">
    <source>
        <dbReference type="SAM" id="Phobius"/>
    </source>
</evidence>